<comment type="caution">
    <text evidence="1">The sequence shown here is derived from an EMBL/GenBank/DDBJ whole genome shotgun (WGS) entry which is preliminary data.</text>
</comment>
<dbReference type="Gene3D" id="3.75.10.10">
    <property type="entry name" value="L-arginine/glycine Amidinotransferase, Chain A"/>
    <property type="match status" value="1"/>
</dbReference>
<reference evidence="1" key="1">
    <citation type="journal article" date="2021" name="PeerJ">
        <title>Extensive microbial diversity within the chicken gut microbiome revealed by metagenomics and culture.</title>
        <authorList>
            <person name="Gilroy R."/>
            <person name="Ravi A."/>
            <person name="Getino M."/>
            <person name="Pursley I."/>
            <person name="Horton D.L."/>
            <person name="Alikhan N.F."/>
            <person name="Baker D."/>
            <person name="Gharbi K."/>
            <person name="Hall N."/>
            <person name="Watson M."/>
            <person name="Adriaenssens E.M."/>
            <person name="Foster-Nyarko E."/>
            <person name="Jarju S."/>
            <person name="Secka A."/>
            <person name="Antonio M."/>
            <person name="Oren A."/>
            <person name="Chaudhuri R.R."/>
            <person name="La Ragione R."/>
            <person name="Hildebrand F."/>
            <person name="Pallen M.J."/>
        </authorList>
    </citation>
    <scope>NUCLEOTIDE SEQUENCE</scope>
    <source>
        <strain evidence="1">ChiGjej1B1-98</strain>
    </source>
</reference>
<dbReference type="GO" id="GO:0016990">
    <property type="term" value="F:arginine deiminase activity"/>
    <property type="evidence" value="ECO:0007669"/>
    <property type="project" value="TreeGrafter"/>
</dbReference>
<evidence type="ECO:0008006" key="3">
    <source>
        <dbReference type="Google" id="ProtNLM"/>
    </source>
</evidence>
<dbReference type="EMBL" id="DXDC01000045">
    <property type="protein sequence ID" value="HIY64983.1"/>
    <property type="molecule type" value="Genomic_DNA"/>
</dbReference>
<evidence type="ECO:0000313" key="2">
    <source>
        <dbReference type="Proteomes" id="UP000824005"/>
    </source>
</evidence>
<sequence>MTTTDFYGPAENYFHKLLGPEPEPGFSDVEELEANWGRRWGRGDETSALRMVIVRRPNPGMGDIRADAWSEEAQALVDPNRNWYYKRETPPDMAKVLAQHQQLVDALEAEGVEVVIAPELSRTFTKSVYARDPLLTVPGGAIIGRLAPRMRRGEEQSITQTIAALGMPILGTITGTGLLEGGSFHMLRKDLAVYGTSIRCNEEGARQLASLLQPLGIELITVPLPGYTIHTDGQFMVLDDSTVMANPHRLPFAFLSRLESLGYEIIHPHPDEQNSCNSLMVRPGRIIMASIYPNTAEMLRARGFEIVSIDYDEIIHNGGNIHCSTTELIRDWN</sequence>
<organism evidence="1 2">
    <name type="scientific">Candidatus Agrococcus pullicola</name>
    <dbReference type="NCBI Taxonomy" id="2838429"/>
    <lineage>
        <taxon>Bacteria</taxon>
        <taxon>Bacillati</taxon>
        <taxon>Actinomycetota</taxon>
        <taxon>Actinomycetes</taxon>
        <taxon>Micrococcales</taxon>
        <taxon>Microbacteriaceae</taxon>
        <taxon>Agrococcus</taxon>
    </lineage>
</organism>
<reference evidence="1" key="2">
    <citation type="submission" date="2021-04" db="EMBL/GenBank/DDBJ databases">
        <authorList>
            <person name="Gilroy R."/>
        </authorList>
    </citation>
    <scope>NUCLEOTIDE SEQUENCE</scope>
    <source>
        <strain evidence="1">ChiGjej1B1-98</strain>
    </source>
</reference>
<dbReference type="PANTHER" id="PTHR47271">
    <property type="entry name" value="ARGININE DEIMINASE"/>
    <property type="match status" value="1"/>
</dbReference>
<dbReference type="Proteomes" id="UP000824005">
    <property type="component" value="Unassembled WGS sequence"/>
</dbReference>
<dbReference type="Pfam" id="PF19420">
    <property type="entry name" value="DDAH_eukar"/>
    <property type="match status" value="1"/>
</dbReference>
<dbReference type="AlphaFoldDB" id="A0A9D2C8P9"/>
<gene>
    <name evidence="1" type="ORF">H9830_01740</name>
</gene>
<dbReference type="PANTHER" id="PTHR47271:SF2">
    <property type="entry name" value="ARGININE DEIMINASE"/>
    <property type="match status" value="1"/>
</dbReference>
<accession>A0A9D2C8P9</accession>
<name>A0A9D2C8P9_9MICO</name>
<dbReference type="SUPFAM" id="SSF55909">
    <property type="entry name" value="Pentein"/>
    <property type="match status" value="1"/>
</dbReference>
<proteinExistence type="predicted"/>
<dbReference type="GO" id="GO:0019546">
    <property type="term" value="P:L-arginine deiminase pathway"/>
    <property type="evidence" value="ECO:0007669"/>
    <property type="project" value="TreeGrafter"/>
</dbReference>
<evidence type="ECO:0000313" key="1">
    <source>
        <dbReference type="EMBL" id="HIY64983.1"/>
    </source>
</evidence>
<protein>
    <recommendedName>
        <fullName evidence="3">Amidinotransferase</fullName>
    </recommendedName>
</protein>